<reference evidence="3 4" key="1">
    <citation type="submission" date="2016-10" db="EMBL/GenBank/DDBJ databases">
        <title>Complete genome sequences of three Cupriavidus strains isolated from various Malaysian environments.</title>
        <authorList>
            <person name="Abdullah A.A.-A."/>
            <person name="Shafie N.A.H."/>
            <person name="Lau N.S."/>
        </authorList>
    </citation>
    <scope>NUCLEOTIDE SEQUENCE [LARGE SCALE GENOMIC DNA]</scope>
    <source>
        <strain evidence="3 4">USMAA1020</strain>
    </source>
</reference>
<dbReference type="InterPro" id="IPR015424">
    <property type="entry name" value="PyrdxlP-dep_Trfase"/>
</dbReference>
<sequence>MMKRIHVSGPSITEREIAYVTDAVSHAWLSNANVYNERFERAFADYHGVRHAVSLPSCTSALHLSLLALGIGPGDEVIVPDCTWIASAAPISYVGATPVFADIERDTWCLSAEAVEACVTPRTRALIAVDLYGGMPDYEALHAVARRHGIAVIEDAAEAAGSQYRGRAAGTLGAVGTFSFHGSKTLTTGEGGMLITDDDAIYRRVLVLRDHGRQPGDTLFDNREVGYKYKMSSLQAALGLAQIERIEELVARKREIFAWYREALDGCSDITLNSEPPHVRNSYWMVTAVLPERLGGKVAAIRHLAERGIDTRPFFSPLSSLQAYAGSASALQARERNRVCYEIGPHAINLPSGLQLERADVERVARELEGLLASA</sequence>
<keyword evidence="4" id="KW-1185">Reference proteome</keyword>
<keyword evidence="3" id="KW-0808">Transferase</keyword>
<keyword evidence="2" id="KW-0663">Pyridoxal phosphate</keyword>
<dbReference type="PANTHER" id="PTHR30244">
    <property type="entry name" value="TRANSAMINASE"/>
    <property type="match status" value="1"/>
</dbReference>
<accession>A0ABN4U076</accession>
<evidence type="ECO:0000256" key="2">
    <source>
        <dbReference type="RuleBase" id="RU004508"/>
    </source>
</evidence>
<dbReference type="SUPFAM" id="SSF53383">
    <property type="entry name" value="PLP-dependent transferases"/>
    <property type="match status" value="1"/>
</dbReference>
<proteinExistence type="inferred from homology"/>
<dbReference type="CDD" id="cd00616">
    <property type="entry name" value="AHBA_syn"/>
    <property type="match status" value="1"/>
</dbReference>
<dbReference type="Gene3D" id="3.40.640.10">
    <property type="entry name" value="Type I PLP-dependent aspartate aminotransferase-like (Major domain)"/>
    <property type="match status" value="1"/>
</dbReference>
<dbReference type="InterPro" id="IPR000653">
    <property type="entry name" value="DegT/StrS_aminotransferase"/>
</dbReference>
<organism evidence="3 4">
    <name type="scientific">Cupriavidus malaysiensis</name>
    <dbReference type="NCBI Taxonomy" id="367825"/>
    <lineage>
        <taxon>Bacteria</taxon>
        <taxon>Pseudomonadati</taxon>
        <taxon>Pseudomonadota</taxon>
        <taxon>Betaproteobacteria</taxon>
        <taxon>Burkholderiales</taxon>
        <taxon>Burkholderiaceae</taxon>
        <taxon>Cupriavidus</taxon>
    </lineage>
</organism>
<dbReference type="GO" id="GO:0008483">
    <property type="term" value="F:transaminase activity"/>
    <property type="evidence" value="ECO:0007669"/>
    <property type="project" value="UniProtKB-KW"/>
</dbReference>
<evidence type="ECO:0000256" key="1">
    <source>
        <dbReference type="ARBA" id="ARBA00037999"/>
    </source>
</evidence>
<dbReference type="InterPro" id="IPR015422">
    <property type="entry name" value="PyrdxlP-dep_Trfase_small"/>
</dbReference>
<dbReference type="InterPro" id="IPR015421">
    <property type="entry name" value="PyrdxlP-dep_Trfase_major"/>
</dbReference>
<dbReference type="RefSeq" id="WP_071073479.1">
    <property type="nucleotide sequence ID" value="NZ_CP017755.1"/>
</dbReference>
<name>A0ABN4U076_9BURK</name>
<evidence type="ECO:0000313" key="3">
    <source>
        <dbReference type="EMBL" id="AOZ10986.1"/>
    </source>
</evidence>
<dbReference type="Gene3D" id="3.90.1150.10">
    <property type="entry name" value="Aspartate Aminotransferase, domain 1"/>
    <property type="match status" value="1"/>
</dbReference>
<dbReference type="Pfam" id="PF01041">
    <property type="entry name" value="DegT_DnrJ_EryC1"/>
    <property type="match status" value="1"/>
</dbReference>
<protein>
    <submittedName>
        <fullName evidence="3">Glutamine--scyllo-inositol aminotransferase</fullName>
    </submittedName>
</protein>
<dbReference type="PANTHER" id="PTHR30244:SF34">
    <property type="entry name" value="DTDP-4-AMINO-4,6-DIDEOXYGALACTOSE TRANSAMINASE"/>
    <property type="match status" value="1"/>
</dbReference>
<dbReference type="Proteomes" id="UP000177515">
    <property type="component" value="Chromosome 2"/>
</dbReference>
<keyword evidence="3" id="KW-0032">Aminotransferase</keyword>
<evidence type="ECO:0000313" key="4">
    <source>
        <dbReference type="Proteomes" id="UP000177515"/>
    </source>
</evidence>
<comment type="similarity">
    <text evidence="1 2">Belongs to the DegT/DnrJ/EryC1 family.</text>
</comment>
<gene>
    <name evidence="3" type="ORF">BKK80_31825</name>
</gene>
<dbReference type="EMBL" id="CP017755">
    <property type="protein sequence ID" value="AOZ10986.1"/>
    <property type="molecule type" value="Genomic_DNA"/>
</dbReference>
<dbReference type="PIRSF" id="PIRSF000390">
    <property type="entry name" value="PLP_StrS"/>
    <property type="match status" value="1"/>
</dbReference>